<dbReference type="InParanoid" id="A0A2K1ITP9"/>
<name>A0A2K1ITP9_PHYPA</name>
<evidence type="ECO:0000313" key="2">
    <source>
        <dbReference type="EnsemblPlants" id="Pp3c20_2300V3.1"/>
    </source>
</evidence>
<proteinExistence type="predicted"/>
<evidence type="ECO:0000313" key="3">
    <source>
        <dbReference type="Proteomes" id="UP000006727"/>
    </source>
</evidence>
<dbReference type="EMBL" id="ABEU02000020">
    <property type="protein sequence ID" value="PNR32652.1"/>
    <property type="molecule type" value="Genomic_DNA"/>
</dbReference>
<dbReference type="Proteomes" id="UP000006727">
    <property type="component" value="Chromosome 20"/>
</dbReference>
<organism evidence="1">
    <name type="scientific">Physcomitrium patens</name>
    <name type="common">Spreading-leaved earth moss</name>
    <name type="synonym">Physcomitrella patens</name>
    <dbReference type="NCBI Taxonomy" id="3218"/>
    <lineage>
        <taxon>Eukaryota</taxon>
        <taxon>Viridiplantae</taxon>
        <taxon>Streptophyta</taxon>
        <taxon>Embryophyta</taxon>
        <taxon>Bryophyta</taxon>
        <taxon>Bryophytina</taxon>
        <taxon>Bryopsida</taxon>
        <taxon>Funariidae</taxon>
        <taxon>Funariales</taxon>
        <taxon>Funariaceae</taxon>
        <taxon>Physcomitrium</taxon>
    </lineage>
</organism>
<reference evidence="1 3" key="2">
    <citation type="journal article" date="2018" name="Plant J.">
        <title>The Physcomitrella patens chromosome-scale assembly reveals moss genome structure and evolution.</title>
        <authorList>
            <person name="Lang D."/>
            <person name="Ullrich K.K."/>
            <person name="Murat F."/>
            <person name="Fuchs J."/>
            <person name="Jenkins J."/>
            <person name="Haas F.B."/>
            <person name="Piednoel M."/>
            <person name="Gundlach H."/>
            <person name="Van Bel M."/>
            <person name="Meyberg R."/>
            <person name="Vives C."/>
            <person name="Morata J."/>
            <person name="Symeonidi A."/>
            <person name="Hiss M."/>
            <person name="Muchero W."/>
            <person name="Kamisugi Y."/>
            <person name="Saleh O."/>
            <person name="Blanc G."/>
            <person name="Decker E.L."/>
            <person name="van Gessel N."/>
            <person name="Grimwood J."/>
            <person name="Hayes R.D."/>
            <person name="Graham S.W."/>
            <person name="Gunter L.E."/>
            <person name="McDaniel S.F."/>
            <person name="Hoernstein S.N.W."/>
            <person name="Larsson A."/>
            <person name="Li F.W."/>
            <person name="Perroud P.F."/>
            <person name="Phillips J."/>
            <person name="Ranjan P."/>
            <person name="Rokshar D.S."/>
            <person name="Rothfels C.J."/>
            <person name="Schneider L."/>
            <person name="Shu S."/>
            <person name="Stevenson D.W."/>
            <person name="Thummler F."/>
            <person name="Tillich M."/>
            <person name="Villarreal Aguilar J.C."/>
            <person name="Widiez T."/>
            <person name="Wong G.K."/>
            <person name="Wymore A."/>
            <person name="Zhang Y."/>
            <person name="Zimmer A.D."/>
            <person name="Quatrano R.S."/>
            <person name="Mayer K.F.X."/>
            <person name="Goodstein D."/>
            <person name="Casacuberta J.M."/>
            <person name="Vandepoele K."/>
            <person name="Reski R."/>
            <person name="Cuming A.C."/>
            <person name="Tuskan G.A."/>
            <person name="Maumus F."/>
            <person name="Salse J."/>
            <person name="Schmutz J."/>
            <person name="Rensing S.A."/>
        </authorList>
    </citation>
    <scope>NUCLEOTIDE SEQUENCE [LARGE SCALE GENOMIC DNA]</scope>
    <source>
        <strain evidence="2 3">cv. Gransden 2004</strain>
    </source>
</reference>
<evidence type="ECO:0000313" key="1">
    <source>
        <dbReference type="EMBL" id="PNR32652.1"/>
    </source>
</evidence>
<sequence length="90" mass="10678">MLTEKLSRILSWHGRLLNITRLRVPITDIYLSKEKIWSKYRTLALVIKNYLGHCSDHVLDPTKQLRSRVESQRKFPKCVFQKLGINTRNL</sequence>
<dbReference type="AlphaFoldDB" id="A0A2K1ITP9"/>
<dbReference type="EnsemblPlants" id="Pp3c20_2300V3.1">
    <property type="protein sequence ID" value="Pp3c20_2300V3.1"/>
    <property type="gene ID" value="Pp3c20_2300"/>
</dbReference>
<reference evidence="1 3" key="1">
    <citation type="journal article" date="2008" name="Science">
        <title>The Physcomitrella genome reveals evolutionary insights into the conquest of land by plants.</title>
        <authorList>
            <person name="Rensing S."/>
            <person name="Lang D."/>
            <person name="Zimmer A."/>
            <person name="Terry A."/>
            <person name="Salamov A."/>
            <person name="Shapiro H."/>
            <person name="Nishiyama T."/>
            <person name="Perroud P.-F."/>
            <person name="Lindquist E."/>
            <person name="Kamisugi Y."/>
            <person name="Tanahashi T."/>
            <person name="Sakakibara K."/>
            <person name="Fujita T."/>
            <person name="Oishi K."/>
            <person name="Shin-I T."/>
            <person name="Kuroki Y."/>
            <person name="Toyoda A."/>
            <person name="Suzuki Y."/>
            <person name="Hashimoto A."/>
            <person name="Yamaguchi K."/>
            <person name="Sugano A."/>
            <person name="Kohara Y."/>
            <person name="Fujiyama A."/>
            <person name="Anterola A."/>
            <person name="Aoki S."/>
            <person name="Ashton N."/>
            <person name="Barbazuk W.B."/>
            <person name="Barker E."/>
            <person name="Bennetzen J."/>
            <person name="Bezanilla M."/>
            <person name="Blankenship R."/>
            <person name="Cho S.H."/>
            <person name="Dutcher S."/>
            <person name="Estelle M."/>
            <person name="Fawcett J.A."/>
            <person name="Gundlach H."/>
            <person name="Hanada K."/>
            <person name="Heyl A."/>
            <person name="Hicks K.A."/>
            <person name="Hugh J."/>
            <person name="Lohr M."/>
            <person name="Mayer K."/>
            <person name="Melkozernov A."/>
            <person name="Murata T."/>
            <person name="Nelson D."/>
            <person name="Pils B."/>
            <person name="Prigge M."/>
            <person name="Reiss B."/>
            <person name="Renner T."/>
            <person name="Rombauts S."/>
            <person name="Rushton P."/>
            <person name="Sanderfoot A."/>
            <person name="Schween G."/>
            <person name="Shiu S.-H."/>
            <person name="Stueber K."/>
            <person name="Theodoulou F.L."/>
            <person name="Tu H."/>
            <person name="Van de Peer Y."/>
            <person name="Verrier P.J."/>
            <person name="Waters E."/>
            <person name="Wood A."/>
            <person name="Yang L."/>
            <person name="Cove D."/>
            <person name="Cuming A."/>
            <person name="Hasebe M."/>
            <person name="Lucas S."/>
            <person name="Mishler D.B."/>
            <person name="Reski R."/>
            <person name="Grigoriev I."/>
            <person name="Quatrano R.S."/>
            <person name="Boore J.L."/>
        </authorList>
    </citation>
    <scope>NUCLEOTIDE SEQUENCE [LARGE SCALE GENOMIC DNA]</scope>
    <source>
        <strain evidence="2 3">cv. Gransden 2004</strain>
    </source>
</reference>
<protein>
    <submittedName>
        <fullName evidence="1 2">Uncharacterized protein</fullName>
    </submittedName>
</protein>
<gene>
    <name evidence="1" type="ORF">PHYPA_024594</name>
</gene>
<accession>A0A2K1ITP9</accession>
<keyword evidence="3" id="KW-1185">Reference proteome</keyword>
<dbReference type="Gramene" id="Pp3c20_2300V3.1">
    <property type="protein sequence ID" value="Pp3c20_2300V3.1"/>
    <property type="gene ID" value="Pp3c20_2300"/>
</dbReference>
<reference evidence="2" key="3">
    <citation type="submission" date="2020-12" db="UniProtKB">
        <authorList>
            <consortium name="EnsemblPlants"/>
        </authorList>
    </citation>
    <scope>IDENTIFICATION</scope>
</reference>